<name>A0A1B8G8T5_9PEZI</name>
<protein>
    <recommendedName>
        <fullName evidence="2">BSD domain-containing protein</fullName>
    </recommendedName>
</protein>
<reference evidence="4" key="2">
    <citation type="journal article" date="2018" name="Nat. Commun.">
        <title>Extreme sensitivity to ultraviolet light in the fungal pathogen causing white-nose syndrome of bats.</title>
        <authorList>
            <person name="Palmer J.M."/>
            <person name="Drees K.P."/>
            <person name="Foster J.T."/>
            <person name="Lindner D.L."/>
        </authorList>
    </citation>
    <scope>NUCLEOTIDE SEQUENCE [LARGE SCALE GENOMIC DNA]</scope>
    <source>
        <strain evidence="4">UAMH 10579</strain>
    </source>
</reference>
<dbReference type="Gene3D" id="1.10.3970.10">
    <property type="entry name" value="BSD domain"/>
    <property type="match status" value="1"/>
</dbReference>
<dbReference type="PANTHER" id="PTHR16019">
    <property type="entry name" value="SYNAPSE-ASSOCIATED PROTEIN"/>
    <property type="match status" value="1"/>
</dbReference>
<dbReference type="InterPro" id="IPR051494">
    <property type="entry name" value="BSD_domain-containing"/>
</dbReference>
<dbReference type="SMART" id="SM00751">
    <property type="entry name" value="BSD"/>
    <property type="match status" value="1"/>
</dbReference>
<accession>A0A1B8G8T5</accession>
<evidence type="ECO:0000259" key="2">
    <source>
        <dbReference type="PROSITE" id="PS50858"/>
    </source>
</evidence>
<proteinExistence type="predicted"/>
<dbReference type="InterPro" id="IPR035925">
    <property type="entry name" value="BSD_dom_sf"/>
</dbReference>
<feature type="compositionally biased region" description="Low complexity" evidence="1">
    <location>
        <begin position="321"/>
        <end position="340"/>
    </location>
</feature>
<feature type="region of interest" description="Disordered" evidence="1">
    <location>
        <begin position="100"/>
        <end position="140"/>
    </location>
</feature>
<evidence type="ECO:0000313" key="3">
    <source>
        <dbReference type="EMBL" id="OBT92221.1"/>
    </source>
</evidence>
<keyword evidence="4" id="KW-1185">Reference proteome</keyword>
<dbReference type="GO" id="GO:0005737">
    <property type="term" value="C:cytoplasm"/>
    <property type="evidence" value="ECO:0007669"/>
    <property type="project" value="TreeGrafter"/>
</dbReference>
<dbReference type="PROSITE" id="PS50858">
    <property type="entry name" value="BSD"/>
    <property type="match status" value="1"/>
</dbReference>
<dbReference type="OrthoDB" id="73788at2759"/>
<dbReference type="Proteomes" id="UP000091956">
    <property type="component" value="Unassembled WGS sequence"/>
</dbReference>
<dbReference type="PANTHER" id="PTHR16019:SF5">
    <property type="entry name" value="BSD DOMAIN-CONTAINING PROTEIN 1"/>
    <property type="match status" value="1"/>
</dbReference>
<dbReference type="EMBL" id="KV460271">
    <property type="protein sequence ID" value="OBT92221.1"/>
    <property type="molecule type" value="Genomic_DNA"/>
</dbReference>
<feature type="region of interest" description="Disordered" evidence="1">
    <location>
        <begin position="1"/>
        <end position="39"/>
    </location>
</feature>
<dbReference type="GeneID" id="28843386"/>
<organism evidence="3 4">
    <name type="scientific">Pseudogymnoascus verrucosus</name>
    <dbReference type="NCBI Taxonomy" id="342668"/>
    <lineage>
        <taxon>Eukaryota</taxon>
        <taxon>Fungi</taxon>
        <taxon>Dikarya</taxon>
        <taxon>Ascomycota</taxon>
        <taxon>Pezizomycotina</taxon>
        <taxon>Leotiomycetes</taxon>
        <taxon>Thelebolales</taxon>
        <taxon>Thelebolaceae</taxon>
        <taxon>Pseudogymnoascus</taxon>
    </lineage>
</organism>
<feature type="region of interest" description="Disordered" evidence="1">
    <location>
        <begin position="299"/>
        <end position="415"/>
    </location>
</feature>
<dbReference type="AlphaFoldDB" id="A0A1B8G8T5"/>
<feature type="compositionally biased region" description="Basic and acidic residues" evidence="1">
    <location>
        <begin position="354"/>
        <end position="377"/>
    </location>
</feature>
<reference evidence="3 4" key="1">
    <citation type="submission" date="2016-03" db="EMBL/GenBank/DDBJ databases">
        <title>Comparative genomics of Pseudogymnoascus destructans, the fungus causing white-nose syndrome of bats.</title>
        <authorList>
            <person name="Palmer J.M."/>
            <person name="Drees K.P."/>
            <person name="Foster J.T."/>
            <person name="Lindner D.L."/>
        </authorList>
    </citation>
    <scope>NUCLEOTIDE SEQUENCE [LARGE SCALE GENOMIC DNA]</scope>
    <source>
        <strain evidence="3 4">UAMH 10579</strain>
    </source>
</reference>
<sequence length="415" mass="44354">MDAYDHIQESALAPDEPSSAAGNNGANGEGGKQTAQNTLNADFQDAYKAISSSPWGARLGGFFGSVVKQGEHVYKEASQELSAVGQEATKGLADLRSSLVGQAKKSDPSTSDDTTTTKDGETPTAKDGEPTTATPSEGVLARLRTEAAKRLKDIERAEDAADEALLRFGTGLRDFLREAVSIAPAGTEEGGQEGGFESKDAAGKRVIHSTRFEAQMHAIHCNADSFTKDPEGEEWAEWRKEFDAEARTGEVSADLERFGELRGMMERLVPGEVRYEEFWARYYFLRHSIETAEKRRKELLKGAAADAEEEVGWDEDSGDEATPASASASAAATKNKPTSSVASSQTINPPAAPPRDDSRLDPADAKRKTSADGRSVADSEASYDVVGARSGVPSAAPGSPRQEGKKGEESDEDWE</sequence>
<evidence type="ECO:0000256" key="1">
    <source>
        <dbReference type="SAM" id="MobiDB-lite"/>
    </source>
</evidence>
<feature type="compositionally biased region" description="Acidic residues" evidence="1">
    <location>
        <begin position="306"/>
        <end position="319"/>
    </location>
</feature>
<dbReference type="SUPFAM" id="SSF140383">
    <property type="entry name" value="BSD domain-like"/>
    <property type="match status" value="1"/>
</dbReference>
<dbReference type="STRING" id="342668.A0A1B8G8T5"/>
<feature type="compositionally biased region" description="Basic and acidic residues" evidence="1">
    <location>
        <begin position="115"/>
        <end position="129"/>
    </location>
</feature>
<feature type="domain" description="BSD" evidence="2">
    <location>
        <begin position="238"/>
        <end position="290"/>
    </location>
</feature>
<dbReference type="InterPro" id="IPR005607">
    <property type="entry name" value="BSD_dom"/>
</dbReference>
<dbReference type="RefSeq" id="XP_018125954.1">
    <property type="nucleotide sequence ID" value="XM_018279407.2"/>
</dbReference>
<evidence type="ECO:0000313" key="4">
    <source>
        <dbReference type="Proteomes" id="UP000091956"/>
    </source>
</evidence>
<dbReference type="Pfam" id="PF03909">
    <property type="entry name" value="BSD"/>
    <property type="match status" value="1"/>
</dbReference>
<gene>
    <name evidence="3" type="ORF">VE01_10000</name>
</gene>